<gene>
    <name evidence="3" type="ORF">SanaruYs_24050</name>
</gene>
<evidence type="ECO:0000259" key="2">
    <source>
        <dbReference type="Pfam" id="PF14534"/>
    </source>
</evidence>
<dbReference type="InterPro" id="IPR027843">
    <property type="entry name" value="DUF4440"/>
</dbReference>
<name>A0A401UBA6_9BACT</name>
<keyword evidence="1" id="KW-0732">Signal</keyword>
<keyword evidence="4" id="KW-1185">Reference proteome</keyword>
<accession>A0A401UBA6</accession>
<dbReference type="Proteomes" id="UP000288227">
    <property type="component" value="Unassembled WGS sequence"/>
</dbReference>
<dbReference type="InterPro" id="IPR032710">
    <property type="entry name" value="NTF2-like_dom_sf"/>
</dbReference>
<reference evidence="3 4" key="1">
    <citation type="submission" date="2018-11" db="EMBL/GenBank/DDBJ databases">
        <title>Chryseotalea sanarue gen. nov., sp., nov., a member of the family Cytophagaceae, isolated from a brackish lake in Hamamatsu Japan.</title>
        <authorList>
            <person name="Maejima Y."/>
            <person name="Iino T."/>
            <person name="Muraguchi Y."/>
            <person name="Fukuda K."/>
            <person name="Ohkuma M."/>
            <person name="Moriuchi R."/>
            <person name="Dohra H."/>
            <person name="Kimbara K."/>
            <person name="Shintani M."/>
        </authorList>
    </citation>
    <scope>NUCLEOTIDE SEQUENCE [LARGE SCALE GENOMIC DNA]</scope>
    <source>
        <strain evidence="3 4">Ys</strain>
    </source>
</reference>
<comment type="caution">
    <text evidence="3">The sequence shown here is derived from an EMBL/GenBank/DDBJ whole genome shotgun (WGS) entry which is preliminary data.</text>
</comment>
<protein>
    <submittedName>
        <fullName evidence="3">Nuclear transport factor 2 family protein</fullName>
    </submittedName>
</protein>
<dbReference type="Pfam" id="PF14534">
    <property type="entry name" value="DUF4440"/>
    <property type="match status" value="1"/>
</dbReference>
<dbReference type="AlphaFoldDB" id="A0A401UBA6"/>
<dbReference type="RefSeq" id="WP_127122815.1">
    <property type="nucleotide sequence ID" value="NZ_BHXQ01000004.1"/>
</dbReference>
<sequence length="283" mass="31925">MNAVKTILILSLSLVLLSAHAQNEMALKELVQAEWNFINLAKETNTRDAFLAQFIDESIVFGEGPVIAKRVYENQQPNNGWLKWEPVFSDLARSGDFGYNTGPWEYRVSKTDAKAVTYGDFISFWKKQTDGTWKLLIDIGIEHGQPTLINTWKSSSIGFGKVPADLKNVKQLEKVEHNFTEALAFAKSPVYQKMLSREARLYRPGKEPVTDNEAILKHINTELPITFTKAGQQLASSGDLGYIYGTAVVQLTGNQTKAANYIHVWKHEEDNGWKLVLDLVTYK</sequence>
<evidence type="ECO:0000313" key="4">
    <source>
        <dbReference type="Proteomes" id="UP000288227"/>
    </source>
</evidence>
<organism evidence="3 4">
    <name type="scientific">Chryseotalea sanaruensis</name>
    <dbReference type="NCBI Taxonomy" id="2482724"/>
    <lineage>
        <taxon>Bacteria</taxon>
        <taxon>Pseudomonadati</taxon>
        <taxon>Bacteroidota</taxon>
        <taxon>Cytophagia</taxon>
        <taxon>Cytophagales</taxon>
        <taxon>Chryseotaleaceae</taxon>
        <taxon>Chryseotalea</taxon>
    </lineage>
</organism>
<dbReference type="OrthoDB" id="1119084at2"/>
<dbReference type="SUPFAM" id="SSF54427">
    <property type="entry name" value="NTF2-like"/>
    <property type="match status" value="2"/>
</dbReference>
<evidence type="ECO:0000313" key="3">
    <source>
        <dbReference type="EMBL" id="GCC52169.1"/>
    </source>
</evidence>
<feature type="signal peptide" evidence="1">
    <location>
        <begin position="1"/>
        <end position="21"/>
    </location>
</feature>
<feature type="domain" description="DUF4440" evidence="2">
    <location>
        <begin position="173"/>
        <end position="275"/>
    </location>
</feature>
<proteinExistence type="predicted"/>
<evidence type="ECO:0000256" key="1">
    <source>
        <dbReference type="SAM" id="SignalP"/>
    </source>
</evidence>
<feature type="chain" id="PRO_5019237454" evidence="1">
    <location>
        <begin position="22"/>
        <end position="283"/>
    </location>
</feature>
<dbReference type="EMBL" id="BHXQ01000004">
    <property type="protein sequence ID" value="GCC52169.1"/>
    <property type="molecule type" value="Genomic_DNA"/>
</dbReference>
<dbReference type="Gene3D" id="3.10.450.50">
    <property type="match status" value="2"/>
</dbReference>